<dbReference type="AlphaFoldDB" id="A0A9N9HHY1"/>
<dbReference type="SMART" id="SM00256">
    <property type="entry name" value="FBOX"/>
    <property type="match status" value="1"/>
</dbReference>
<dbReference type="InterPro" id="IPR001810">
    <property type="entry name" value="F-box_dom"/>
</dbReference>
<dbReference type="OrthoDB" id="2322499at2759"/>
<feature type="compositionally biased region" description="Basic residues" evidence="1">
    <location>
        <begin position="1"/>
        <end position="11"/>
    </location>
</feature>
<reference evidence="3" key="1">
    <citation type="submission" date="2021-06" db="EMBL/GenBank/DDBJ databases">
        <authorList>
            <person name="Kallberg Y."/>
            <person name="Tangrot J."/>
            <person name="Rosling A."/>
        </authorList>
    </citation>
    <scope>NUCLEOTIDE SEQUENCE</scope>
    <source>
        <strain evidence="3">FL130A</strain>
    </source>
</reference>
<comment type="caution">
    <text evidence="3">The sequence shown here is derived from an EMBL/GenBank/DDBJ whole genome shotgun (WGS) entry which is preliminary data.</text>
</comment>
<sequence length="338" mass="40355">MLQSHRLKRIKTSQEQDADREISITNEENDVDVSLDVFQPPNLLSMPPEILIHICKNLSPINLLSLARVCKLFNAYLCTDESITTQHIWRESRLNHVRFLQLPPPEGMSELQYCRLVLEKGCQLCGTKLTRKVYWEFQVRCCTLCLDTNTLSEWDILDNLYNVRIQDILPAIKKARVTSYTLNRFWKPHLQMFYREFEAIPEDKRLDWLKAKKEKLLIYNEDVSQRQNEERKERANKYFEHKKRSEDRTKLLLAKFQEDLAAEIKEDGQPVYKESYIRECSSFKKACAENSRPFTPRCWKNLKRKLREEHKVVEAMKIKEENENQKWRALMRQIRPSS</sequence>
<dbReference type="Pfam" id="PF12937">
    <property type="entry name" value="F-box-like"/>
    <property type="match status" value="1"/>
</dbReference>
<organism evidence="3 4">
    <name type="scientific">Ambispora leptoticha</name>
    <dbReference type="NCBI Taxonomy" id="144679"/>
    <lineage>
        <taxon>Eukaryota</taxon>
        <taxon>Fungi</taxon>
        <taxon>Fungi incertae sedis</taxon>
        <taxon>Mucoromycota</taxon>
        <taxon>Glomeromycotina</taxon>
        <taxon>Glomeromycetes</taxon>
        <taxon>Archaeosporales</taxon>
        <taxon>Ambisporaceae</taxon>
        <taxon>Ambispora</taxon>
    </lineage>
</organism>
<name>A0A9N9HHY1_9GLOM</name>
<evidence type="ECO:0000256" key="1">
    <source>
        <dbReference type="SAM" id="MobiDB-lite"/>
    </source>
</evidence>
<dbReference type="InterPro" id="IPR036047">
    <property type="entry name" value="F-box-like_dom_sf"/>
</dbReference>
<gene>
    <name evidence="3" type="ORF">ALEPTO_LOCUS10714</name>
</gene>
<evidence type="ECO:0000313" key="4">
    <source>
        <dbReference type="Proteomes" id="UP000789508"/>
    </source>
</evidence>
<dbReference type="SUPFAM" id="SSF81383">
    <property type="entry name" value="F-box domain"/>
    <property type="match status" value="1"/>
</dbReference>
<dbReference type="Gene3D" id="1.20.1280.50">
    <property type="match status" value="1"/>
</dbReference>
<evidence type="ECO:0000259" key="2">
    <source>
        <dbReference type="PROSITE" id="PS50181"/>
    </source>
</evidence>
<feature type="region of interest" description="Disordered" evidence="1">
    <location>
        <begin position="1"/>
        <end position="20"/>
    </location>
</feature>
<dbReference type="Proteomes" id="UP000789508">
    <property type="component" value="Unassembled WGS sequence"/>
</dbReference>
<protein>
    <submittedName>
        <fullName evidence="3">12882_t:CDS:1</fullName>
    </submittedName>
</protein>
<proteinExistence type="predicted"/>
<keyword evidence="4" id="KW-1185">Reference proteome</keyword>
<dbReference type="PROSITE" id="PS50181">
    <property type="entry name" value="FBOX"/>
    <property type="match status" value="1"/>
</dbReference>
<accession>A0A9N9HHY1</accession>
<dbReference type="EMBL" id="CAJVPS010013133">
    <property type="protein sequence ID" value="CAG8675286.1"/>
    <property type="molecule type" value="Genomic_DNA"/>
</dbReference>
<dbReference type="CDD" id="cd09917">
    <property type="entry name" value="F-box_SF"/>
    <property type="match status" value="1"/>
</dbReference>
<evidence type="ECO:0000313" key="3">
    <source>
        <dbReference type="EMBL" id="CAG8675286.1"/>
    </source>
</evidence>
<feature type="domain" description="F-box" evidence="2">
    <location>
        <begin position="40"/>
        <end position="92"/>
    </location>
</feature>